<dbReference type="AlphaFoldDB" id="X0XL19"/>
<organism evidence="1">
    <name type="scientific">marine sediment metagenome</name>
    <dbReference type="NCBI Taxonomy" id="412755"/>
    <lineage>
        <taxon>unclassified sequences</taxon>
        <taxon>metagenomes</taxon>
        <taxon>ecological metagenomes</taxon>
    </lineage>
</organism>
<proteinExistence type="predicted"/>
<protein>
    <submittedName>
        <fullName evidence="1">Uncharacterized protein</fullName>
    </submittedName>
</protein>
<name>X0XL19_9ZZZZ</name>
<dbReference type="EMBL" id="BARS01033420">
    <property type="protein sequence ID" value="GAG25671.1"/>
    <property type="molecule type" value="Genomic_DNA"/>
</dbReference>
<sequence>MMTFLGFIKLMKMKDAGQPLPDYWQADCLDYLIKKSLACSRFNRPFDREQYAEAVTIWGRLNE</sequence>
<comment type="caution">
    <text evidence="1">The sequence shown here is derived from an EMBL/GenBank/DDBJ whole genome shotgun (WGS) entry which is preliminary data.</text>
</comment>
<gene>
    <name evidence="1" type="ORF">S01H1_51756</name>
</gene>
<evidence type="ECO:0000313" key="1">
    <source>
        <dbReference type="EMBL" id="GAG25671.1"/>
    </source>
</evidence>
<accession>X0XL19</accession>
<reference evidence="1" key="1">
    <citation type="journal article" date="2014" name="Front. Microbiol.">
        <title>High frequency of phylogenetically diverse reductive dehalogenase-homologous genes in deep subseafloor sedimentary metagenomes.</title>
        <authorList>
            <person name="Kawai M."/>
            <person name="Futagami T."/>
            <person name="Toyoda A."/>
            <person name="Takaki Y."/>
            <person name="Nishi S."/>
            <person name="Hori S."/>
            <person name="Arai W."/>
            <person name="Tsubouchi T."/>
            <person name="Morono Y."/>
            <person name="Uchiyama I."/>
            <person name="Ito T."/>
            <person name="Fujiyama A."/>
            <person name="Inagaki F."/>
            <person name="Takami H."/>
        </authorList>
    </citation>
    <scope>NUCLEOTIDE SEQUENCE</scope>
    <source>
        <strain evidence="1">Expedition CK06-06</strain>
    </source>
</reference>